<dbReference type="InterPro" id="IPR036047">
    <property type="entry name" value="F-box-like_dom_sf"/>
</dbReference>
<dbReference type="RefSeq" id="XP_004334917.1">
    <property type="nucleotide sequence ID" value="XM_004334869.1"/>
</dbReference>
<dbReference type="KEGG" id="acan:ACA1_095540"/>
<keyword evidence="4" id="KW-1185">Reference proteome</keyword>
<feature type="compositionally biased region" description="Low complexity" evidence="1">
    <location>
        <begin position="296"/>
        <end position="309"/>
    </location>
</feature>
<name>L8GJ76_ACACF</name>
<dbReference type="SMART" id="SM00256">
    <property type="entry name" value="FBOX"/>
    <property type="match status" value="1"/>
</dbReference>
<evidence type="ECO:0000256" key="1">
    <source>
        <dbReference type="SAM" id="MobiDB-lite"/>
    </source>
</evidence>
<evidence type="ECO:0000259" key="2">
    <source>
        <dbReference type="PROSITE" id="PS50181"/>
    </source>
</evidence>
<dbReference type="EMBL" id="KB008103">
    <property type="protein sequence ID" value="ELR12904.1"/>
    <property type="molecule type" value="Genomic_DNA"/>
</dbReference>
<reference evidence="3 4" key="1">
    <citation type="journal article" date="2013" name="Genome Biol.">
        <title>Genome of Acanthamoeba castellanii highlights extensive lateral gene transfer and early evolution of tyrosine kinase signaling.</title>
        <authorList>
            <person name="Clarke M."/>
            <person name="Lohan A.J."/>
            <person name="Liu B."/>
            <person name="Lagkouvardos I."/>
            <person name="Roy S."/>
            <person name="Zafar N."/>
            <person name="Bertelli C."/>
            <person name="Schilde C."/>
            <person name="Kianianmomeni A."/>
            <person name="Burglin T.R."/>
            <person name="Frech C."/>
            <person name="Turcotte B."/>
            <person name="Kopec K.O."/>
            <person name="Synnott J.M."/>
            <person name="Choo C."/>
            <person name="Paponov I."/>
            <person name="Finkler A."/>
            <person name="Soon Heng Tan C."/>
            <person name="Hutchins A.P."/>
            <person name="Weinmeier T."/>
            <person name="Rattei T."/>
            <person name="Chu J.S."/>
            <person name="Gimenez G."/>
            <person name="Irimia M."/>
            <person name="Rigden D.J."/>
            <person name="Fitzpatrick D.A."/>
            <person name="Lorenzo-Morales J."/>
            <person name="Bateman A."/>
            <person name="Chiu C.H."/>
            <person name="Tang P."/>
            <person name="Hegemann P."/>
            <person name="Fromm H."/>
            <person name="Raoult D."/>
            <person name="Greub G."/>
            <person name="Miranda-Saavedra D."/>
            <person name="Chen N."/>
            <person name="Nash P."/>
            <person name="Ginger M.L."/>
            <person name="Horn M."/>
            <person name="Schaap P."/>
            <person name="Caler L."/>
            <person name="Loftus B."/>
        </authorList>
    </citation>
    <scope>NUCLEOTIDE SEQUENCE [LARGE SCALE GENOMIC DNA]</scope>
    <source>
        <strain evidence="3 4">Neff</strain>
    </source>
</reference>
<protein>
    <submittedName>
        <fullName evidence="3">Fbox domain containing protein</fullName>
    </submittedName>
</protein>
<dbReference type="GeneID" id="14913503"/>
<dbReference type="Pfam" id="PF12937">
    <property type="entry name" value="F-box-like"/>
    <property type="match status" value="1"/>
</dbReference>
<feature type="compositionally biased region" description="Basic residues" evidence="1">
    <location>
        <begin position="272"/>
        <end position="282"/>
    </location>
</feature>
<sequence>MEKASISAEAVGYVFTPPCTPRRNILLMKGSSSYLRAGLGPLVNQHHQLEELLPHEVLLRCMSFLSASELLSCQRVNQVWRELAQDRSLWRELLGSFVQSSPFVCANHNTTLQPHDDQWQLSYFRLTRLVDLKGRTNPPPPASSFSGSSTKTSQAPQQRGPHGLLLPSCPFCAAVMQQPDDEALALTETQSSRKTLICCEGCDLFVWINGCEQCGQATAHLTKCFICSAEVCARCFGAAGKRCEQCGVNGCRNCVRPKATFAETNTRPGAGPKKKKKKKKRRNGNDDDTHAPATRAHAQPATSAPTATASHEHHPQHHPHHQQRSLLPHMCTFCGVTCANCERVFESEDTDFCVACESSVCYSCDCPCGALDMFQQMRI</sequence>
<feature type="domain" description="F-box" evidence="2">
    <location>
        <begin position="53"/>
        <end position="93"/>
    </location>
</feature>
<dbReference type="SUPFAM" id="SSF81383">
    <property type="entry name" value="F-box domain"/>
    <property type="match status" value="1"/>
</dbReference>
<feature type="region of interest" description="Disordered" evidence="1">
    <location>
        <begin position="135"/>
        <end position="159"/>
    </location>
</feature>
<feature type="region of interest" description="Disordered" evidence="1">
    <location>
        <begin position="265"/>
        <end position="322"/>
    </location>
</feature>
<evidence type="ECO:0000313" key="3">
    <source>
        <dbReference type="EMBL" id="ELR12904.1"/>
    </source>
</evidence>
<dbReference type="VEuPathDB" id="AmoebaDB:ACA1_095540"/>
<dbReference type="PROSITE" id="PS50181">
    <property type="entry name" value="FBOX"/>
    <property type="match status" value="1"/>
</dbReference>
<proteinExistence type="predicted"/>
<evidence type="ECO:0000313" key="4">
    <source>
        <dbReference type="Proteomes" id="UP000011083"/>
    </source>
</evidence>
<gene>
    <name evidence="3" type="ORF">ACA1_095540</name>
</gene>
<dbReference type="InterPro" id="IPR001810">
    <property type="entry name" value="F-box_dom"/>
</dbReference>
<dbReference type="Proteomes" id="UP000011083">
    <property type="component" value="Unassembled WGS sequence"/>
</dbReference>
<organism evidence="3 4">
    <name type="scientific">Acanthamoeba castellanii (strain ATCC 30010 / Neff)</name>
    <dbReference type="NCBI Taxonomy" id="1257118"/>
    <lineage>
        <taxon>Eukaryota</taxon>
        <taxon>Amoebozoa</taxon>
        <taxon>Discosea</taxon>
        <taxon>Longamoebia</taxon>
        <taxon>Centramoebida</taxon>
        <taxon>Acanthamoebidae</taxon>
        <taxon>Acanthamoeba</taxon>
    </lineage>
</organism>
<dbReference type="OrthoDB" id="3219396at2759"/>
<accession>L8GJ76</accession>
<dbReference type="Gene3D" id="1.20.1280.50">
    <property type="match status" value="1"/>
</dbReference>
<dbReference type="AlphaFoldDB" id="L8GJ76"/>